<comment type="caution">
    <text evidence="2">The sequence shown here is derived from an EMBL/GenBank/DDBJ whole genome shotgun (WGS) entry which is preliminary data.</text>
</comment>
<dbReference type="EMBL" id="BAABCQ010000002">
    <property type="protein sequence ID" value="GAA3952069.1"/>
    <property type="molecule type" value="Genomic_DNA"/>
</dbReference>
<protein>
    <recommendedName>
        <fullName evidence="4">DUF5132 domain-containing protein</fullName>
    </recommendedName>
</protein>
<reference evidence="3" key="1">
    <citation type="journal article" date="2019" name="Int. J. Syst. Evol. Microbiol.">
        <title>The Global Catalogue of Microorganisms (GCM) 10K type strain sequencing project: providing services to taxonomists for standard genome sequencing and annotation.</title>
        <authorList>
            <consortium name="The Broad Institute Genomics Platform"/>
            <consortium name="The Broad Institute Genome Sequencing Center for Infectious Disease"/>
            <person name="Wu L."/>
            <person name="Ma J."/>
        </authorList>
    </citation>
    <scope>NUCLEOTIDE SEQUENCE [LARGE SCALE GENOMIC DNA]</scope>
    <source>
        <strain evidence="3">JCM 17027</strain>
    </source>
</reference>
<sequence>MPPIVPPFLIGLIAAPLAKRLFKPLVRGVVTTSVGVVMEVKKAAHAAGENINDLAAEVAADVMASQIVSADGHPPTEGVVSKGEKGGDRVESESRSSKIRTSTGAGKTQ</sequence>
<feature type="region of interest" description="Disordered" evidence="1">
    <location>
        <begin position="69"/>
        <end position="109"/>
    </location>
</feature>
<evidence type="ECO:0000256" key="1">
    <source>
        <dbReference type="SAM" id="MobiDB-lite"/>
    </source>
</evidence>
<gene>
    <name evidence="2" type="ORF">GCM10022384_02140</name>
</gene>
<dbReference type="Proteomes" id="UP001500034">
    <property type="component" value="Unassembled WGS sequence"/>
</dbReference>
<keyword evidence="3" id="KW-1185">Reference proteome</keyword>
<name>A0ABP7NRR7_9ACTN</name>
<proteinExistence type="predicted"/>
<organism evidence="2 3">
    <name type="scientific">Streptomyces marokkonensis</name>
    <dbReference type="NCBI Taxonomy" id="324855"/>
    <lineage>
        <taxon>Bacteria</taxon>
        <taxon>Bacillati</taxon>
        <taxon>Actinomycetota</taxon>
        <taxon>Actinomycetes</taxon>
        <taxon>Kitasatosporales</taxon>
        <taxon>Streptomycetaceae</taxon>
        <taxon>Streptomyces</taxon>
    </lineage>
</organism>
<evidence type="ECO:0008006" key="4">
    <source>
        <dbReference type="Google" id="ProtNLM"/>
    </source>
</evidence>
<dbReference type="Pfam" id="PF17195">
    <property type="entry name" value="DUF5132"/>
    <property type="match status" value="1"/>
</dbReference>
<feature type="compositionally biased region" description="Basic and acidic residues" evidence="1">
    <location>
        <begin position="82"/>
        <end position="96"/>
    </location>
</feature>
<feature type="compositionally biased region" description="Polar residues" evidence="1">
    <location>
        <begin position="99"/>
        <end position="109"/>
    </location>
</feature>
<evidence type="ECO:0000313" key="2">
    <source>
        <dbReference type="EMBL" id="GAA3952069.1"/>
    </source>
</evidence>
<dbReference type="RefSeq" id="WP_345588230.1">
    <property type="nucleotide sequence ID" value="NZ_BAABCQ010000002.1"/>
</dbReference>
<accession>A0ABP7NRR7</accession>
<evidence type="ECO:0000313" key="3">
    <source>
        <dbReference type="Proteomes" id="UP001500034"/>
    </source>
</evidence>
<dbReference type="InterPro" id="IPR033456">
    <property type="entry name" value="DUF5132"/>
</dbReference>